<dbReference type="PANTHER" id="PTHR43691">
    <property type="entry name" value="URIDINE PHOSPHORYLASE"/>
    <property type="match status" value="1"/>
</dbReference>
<dbReference type="Pfam" id="PF10423">
    <property type="entry name" value="AMNp_N"/>
    <property type="match status" value="1"/>
</dbReference>
<evidence type="ECO:0000259" key="3">
    <source>
        <dbReference type="Pfam" id="PF10423"/>
    </source>
</evidence>
<dbReference type="SUPFAM" id="SSF53167">
    <property type="entry name" value="Purine and uridine phosphorylases"/>
    <property type="match status" value="1"/>
</dbReference>
<evidence type="ECO:0000313" key="5">
    <source>
        <dbReference type="Proteomes" id="UP000190092"/>
    </source>
</evidence>
<dbReference type="InterPro" id="IPR000845">
    <property type="entry name" value="Nucleoside_phosphorylase_d"/>
</dbReference>
<dbReference type="Gene3D" id="3.30.1730.10">
    <property type="entry name" value="AMP nucleoside phosphorylase, N-terminal domain"/>
    <property type="match status" value="1"/>
</dbReference>
<dbReference type="HAMAP" id="MF_01932">
    <property type="entry name" value="AMP_nucleosidase"/>
    <property type="match status" value="1"/>
</dbReference>
<dbReference type="PANTHER" id="PTHR43691:SF6">
    <property type="entry name" value="AMP NUCLEOSIDASE"/>
    <property type="match status" value="1"/>
</dbReference>
<evidence type="ECO:0000256" key="1">
    <source>
        <dbReference type="HAMAP-Rule" id="MF_01932"/>
    </source>
</evidence>
<name>A0A1T4NTV4_9HYPH</name>
<reference evidence="5" key="1">
    <citation type="submission" date="2017-02" db="EMBL/GenBank/DDBJ databases">
        <authorList>
            <person name="Varghese N."/>
            <person name="Submissions S."/>
        </authorList>
    </citation>
    <scope>NUCLEOTIDE SEQUENCE [LARGE SCALE GENOMIC DNA]</scope>
    <source>
        <strain evidence="5">ATCC 27094</strain>
    </source>
</reference>
<dbReference type="Gene3D" id="3.40.50.1580">
    <property type="entry name" value="Nucleoside phosphorylase domain"/>
    <property type="match status" value="1"/>
</dbReference>
<dbReference type="Proteomes" id="UP000190092">
    <property type="component" value="Unassembled WGS sequence"/>
</dbReference>
<dbReference type="EMBL" id="FUWJ01000002">
    <property type="protein sequence ID" value="SJZ82502.1"/>
    <property type="molecule type" value="Genomic_DNA"/>
</dbReference>
<proteinExistence type="inferred from homology"/>
<feature type="domain" description="Nucleoside phosphorylase" evidence="2">
    <location>
        <begin position="323"/>
        <end position="504"/>
    </location>
</feature>
<dbReference type="NCBIfam" id="NF006142">
    <property type="entry name" value="PRK08292.1"/>
    <property type="match status" value="1"/>
</dbReference>
<dbReference type="GO" id="GO:0009116">
    <property type="term" value="P:nucleoside metabolic process"/>
    <property type="evidence" value="ECO:0007669"/>
    <property type="project" value="InterPro"/>
</dbReference>
<dbReference type="InterPro" id="IPR018953">
    <property type="entry name" value="AMP_nucleoside_Pase_N"/>
</dbReference>
<comment type="similarity">
    <text evidence="1">Belongs to the AMP nucleosidase family.</text>
</comment>
<keyword evidence="1" id="KW-0378">Hydrolase</keyword>
<dbReference type="GO" id="GO:0044209">
    <property type="term" value="P:AMP salvage"/>
    <property type="evidence" value="ECO:0007669"/>
    <property type="project" value="InterPro"/>
</dbReference>
<dbReference type="InterPro" id="IPR037109">
    <property type="entry name" value="AMP_N_sf"/>
</dbReference>
<organism evidence="4 5">
    <name type="scientific">Enhydrobacter aerosaccus</name>
    <dbReference type="NCBI Taxonomy" id="225324"/>
    <lineage>
        <taxon>Bacteria</taxon>
        <taxon>Pseudomonadati</taxon>
        <taxon>Pseudomonadota</taxon>
        <taxon>Alphaproteobacteria</taxon>
        <taxon>Hyphomicrobiales</taxon>
        <taxon>Enhydrobacter</taxon>
    </lineage>
</organism>
<feature type="domain" description="AMP nucleoside phosphorylase N-terminal" evidence="3">
    <location>
        <begin position="61"/>
        <end position="215"/>
    </location>
</feature>
<evidence type="ECO:0000313" key="4">
    <source>
        <dbReference type="EMBL" id="SJZ82502.1"/>
    </source>
</evidence>
<dbReference type="Pfam" id="PF01048">
    <property type="entry name" value="PNP_UDP_1"/>
    <property type="match status" value="1"/>
</dbReference>
<dbReference type="AlphaFoldDB" id="A0A1T4NTV4"/>
<dbReference type="NCBIfam" id="TIGR01717">
    <property type="entry name" value="AMP-nucleosdse"/>
    <property type="match status" value="1"/>
</dbReference>
<sequence>MSYVGYVNLPSHGAPIDHMLVSCSIRSRADLAWSFLSGDHCTPMDMTSAEGTGRSGLTPDQAVDRLERLHAEASGALREALSRFTRRGIVPTPEERGKFRYPELRVDWQPSGAVHFTRRAWAKFQAPGLYSTTITQPAFFRRYLLEQLRPLAEEFGATIDVGVSEQEIPYPFVTEAGDEFIRSDLPVHELARHFPTPVLANVGDEIADGTWVFEKRRSRPLSLFDGLRVDFSLRRLMHYTGTDWRTIQPWILFTNYQRYVDQFLSWAMAELGRDASPYSQLALPGGATVRRGDDPSAVAAAIAGAPWHRFQMPAYNLQRSDDRGGISIVNIGVGPSNAKNATDHLAVLRPHCWLMIGHCGGLRQSQTIGDYVLAHAYMRRDRILDDLVPPEVPVPALAEVQLALQVAAERVTGERGDALKRRLRTGTVVSYDDRNWEFRWSQERHRINLGRAIAVDMESAALATQGYRLRVPYGTLLCVSDKPLHGEIKLPGAATSFYQRAVGEHLQIGLEAIDILRGELGSLHSRKLRSFDEPPFR</sequence>
<dbReference type="GO" id="GO:0005829">
    <property type="term" value="C:cytosol"/>
    <property type="evidence" value="ECO:0007669"/>
    <property type="project" value="TreeGrafter"/>
</dbReference>
<gene>
    <name evidence="1" type="primary">amn</name>
    <name evidence="4" type="ORF">SAMN02745126_02443</name>
</gene>
<comment type="function">
    <text evidence="1">Catalyzes the hydrolysis of the N-glycosidic bond of AMP to form adenine and ribose 5-phosphate. Involved in regulation of AMP concentrations.</text>
</comment>
<dbReference type="InterPro" id="IPR035994">
    <property type="entry name" value="Nucleoside_phosphorylase_sf"/>
</dbReference>
<dbReference type="InterPro" id="IPR011271">
    <property type="entry name" value="AMP_nucleosidase"/>
</dbReference>
<comment type="catalytic activity">
    <reaction evidence="1">
        <text>AMP + H2O = D-ribose 5-phosphate + adenine</text>
        <dbReference type="Rhea" id="RHEA:20129"/>
        <dbReference type="ChEBI" id="CHEBI:15377"/>
        <dbReference type="ChEBI" id="CHEBI:16708"/>
        <dbReference type="ChEBI" id="CHEBI:78346"/>
        <dbReference type="ChEBI" id="CHEBI:456215"/>
        <dbReference type="EC" id="3.2.2.4"/>
    </reaction>
</comment>
<evidence type="ECO:0000259" key="2">
    <source>
        <dbReference type="Pfam" id="PF01048"/>
    </source>
</evidence>
<protein>
    <recommendedName>
        <fullName evidence="1">AMP nucleosidase</fullName>
        <ecNumber evidence="1">3.2.2.4</ecNumber>
    </recommendedName>
</protein>
<dbReference type="GO" id="GO:0008714">
    <property type="term" value="F:AMP nucleosidase activity"/>
    <property type="evidence" value="ECO:0007669"/>
    <property type="project" value="UniProtKB-UniRule"/>
</dbReference>
<dbReference type="EC" id="3.2.2.4" evidence="1"/>
<keyword evidence="5" id="KW-1185">Reference proteome</keyword>
<accession>A0A1T4NTV4</accession>
<dbReference type="STRING" id="225324.SAMN02745126_02443"/>